<evidence type="ECO:0000313" key="1">
    <source>
        <dbReference type="EMBL" id="MBL1101548.1"/>
    </source>
</evidence>
<reference evidence="1 2" key="1">
    <citation type="submission" date="2021-01" db="EMBL/GenBank/DDBJ databases">
        <title>WGS of actinomycetes isolated from Thailand.</title>
        <authorList>
            <person name="Thawai C."/>
        </authorList>
    </citation>
    <scope>NUCLEOTIDE SEQUENCE [LARGE SCALE GENOMIC DNA]</scope>
    <source>
        <strain evidence="1 2">CA1R205</strain>
    </source>
</reference>
<protein>
    <submittedName>
        <fullName evidence="1">Uncharacterized protein</fullName>
    </submittedName>
</protein>
<comment type="caution">
    <text evidence="1">The sequence shown here is derived from an EMBL/GenBank/DDBJ whole genome shotgun (WGS) entry which is preliminary data.</text>
</comment>
<organism evidence="1 2">
    <name type="scientific">Streptomyces coffeae</name>
    <dbReference type="NCBI Taxonomy" id="621382"/>
    <lineage>
        <taxon>Bacteria</taxon>
        <taxon>Bacillati</taxon>
        <taxon>Actinomycetota</taxon>
        <taxon>Actinomycetes</taxon>
        <taxon>Kitasatosporales</taxon>
        <taxon>Streptomycetaceae</taxon>
        <taxon>Streptomyces</taxon>
    </lineage>
</organism>
<dbReference type="Proteomes" id="UP000634229">
    <property type="component" value="Unassembled WGS sequence"/>
</dbReference>
<name>A0ABS1NNG1_9ACTN</name>
<keyword evidence="2" id="KW-1185">Reference proteome</keyword>
<sequence>MNESKLSAALTEANTWIGQVAGVVAVGQGEQPDGTPTIDVWVTSLAEVGPLPDEVGGYIVRVRETGGPIKAQ</sequence>
<proteinExistence type="predicted"/>
<evidence type="ECO:0000313" key="2">
    <source>
        <dbReference type="Proteomes" id="UP000634229"/>
    </source>
</evidence>
<dbReference type="RefSeq" id="WP_201881169.1">
    <property type="nucleotide sequence ID" value="NZ_JAERRF010000029.1"/>
</dbReference>
<dbReference type="EMBL" id="JAERRF010000029">
    <property type="protein sequence ID" value="MBL1101548.1"/>
    <property type="molecule type" value="Genomic_DNA"/>
</dbReference>
<gene>
    <name evidence="1" type="ORF">JK363_33855</name>
</gene>
<accession>A0ABS1NNG1</accession>